<feature type="transmembrane region" description="Helical" evidence="1">
    <location>
        <begin position="201"/>
        <end position="222"/>
    </location>
</feature>
<evidence type="ECO:0000313" key="3">
    <source>
        <dbReference type="Proteomes" id="UP000243629"/>
    </source>
</evidence>
<dbReference type="PANTHER" id="PTHR37308">
    <property type="entry name" value="INTEGRAL MEMBRANE PROTEIN"/>
    <property type="match status" value="1"/>
</dbReference>
<dbReference type="Proteomes" id="UP000243629">
    <property type="component" value="Unassembled WGS sequence"/>
</dbReference>
<feature type="transmembrane region" description="Helical" evidence="1">
    <location>
        <begin position="160"/>
        <end position="189"/>
    </location>
</feature>
<feature type="transmembrane region" description="Helical" evidence="1">
    <location>
        <begin position="105"/>
        <end position="121"/>
    </location>
</feature>
<keyword evidence="1" id="KW-0812">Transmembrane</keyword>
<name>A0A1I4SAA9_9GAMM</name>
<keyword evidence="3" id="KW-1185">Reference proteome</keyword>
<organism evidence="2 3">
    <name type="scientific">Halopseudomonas yangmingensis</name>
    <dbReference type="NCBI Taxonomy" id="1720063"/>
    <lineage>
        <taxon>Bacteria</taxon>
        <taxon>Pseudomonadati</taxon>
        <taxon>Pseudomonadota</taxon>
        <taxon>Gammaproteobacteria</taxon>
        <taxon>Pseudomonadales</taxon>
        <taxon>Pseudomonadaceae</taxon>
        <taxon>Halopseudomonas</taxon>
    </lineage>
</organism>
<evidence type="ECO:0000256" key="1">
    <source>
        <dbReference type="SAM" id="Phobius"/>
    </source>
</evidence>
<dbReference type="STRING" id="1720063.SAMN05216217_10992"/>
<feature type="transmembrane region" description="Helical" evidence="1">
    <location>
        <begin position="12"/>
        <end position="39"/>
    </location>
</feature>
<protein>
    <submittedName>
        <fullName evidence="2">Putative membrane protein</fullName>
    </submittedName>
</protein>
<dbReference type="AlphaFoldDB" id="A0A1I4SAA9"/>
<evidence type="ECO:0000313" key="2">
    <source>
        <dbReference type="EMBL" id="SFM61419.1"/>
    </source>
</evidence>
<reference evidence="3" key="1">
    <citation type="submission" date="2016-10" db="EMBL/GenBank/DDBJ databases">
        <authorList>
            <person name="Varghese N."/>
            <person name="Submissions S."/>
        </authorList>
    </citation>
    <scope>NUCLEOTIDE SEQUENCE [LARGE SCALE GENOMIC DNA]</scope>
    <source>
        <strain evidence="3">DSM 24213</strain>
    </source>
</reference>
<dbReference type="Pfam" id="PF04018">
    <property type="entry name" value="VCA0040-like"/>
    <property type="match status" value="1"/>
</dbReference>
<feature type="transmembrane region" description="Helical" evidence="1">
    <location>
        <begin position="75"/>
        <end position="99"/>
    </location>
</feature>
<dbReference type="EMBL" id="FOUI01000009">
    <property type="protein sequence ID" value="SFM61419.1"/>
    <property type="molecule type" value="Genomic_DNA"/>
</dbReference>
<dbReference type="InterPro" id="IPR007163">
    <property type="entry name" value="VCA0040-like"/>
</dbReference>
<keyword evidence="1" id="KW-0472">Membrane</keyword>
<keyword evidence="1" id="KW-1133">Transmembrane helix</keyword>
<accession>A0A1I4SAA9</accession>
<gene>
    <name evidence="2" type="ORF">SAMN05216217_10992</name>
</gene>
<feature type="transmembrane region" description="Helical" evidence="1">
    <location>
        <begin position="133"/>
        <end position="154"/>
    </location>
</feature>
<sequence>MNIAGKRRLEFLLIFLKGMAMGAADLVPGVSGGTIAFISGIYDRLLAAISACTPDKLLWLLRGRWRELWQAIDGSFLFTLLAGILTSIASLARLISYLLDSHPQLIWSFFFGLILISVLLVGRQIGRWRVWTLAALLAGGGFAWLITVAVPLQLPATAPMFFFGAAIAICAMILPGISGSFILLLLGLYAAVLEAVKSFDIILLGCFVAGCLLGLLSFSRLLNWLLGKARNITLAFLTGLLIGSLNKVWPWKQTLEWRINSAGEQVPLVERNLLPEQFEQLTGLASQWQAGVGLMVSAVLVVYLLDCLGRRARHPADGNA</sequence>
<proteinExistence type="predicted"/>
<feature type="transmembrane region" description="Helical" evidence="1">
    <location>
        <begin position="288"/>
        <end position="305"/>
    </location>
</feature>
<dbReference type="PANTHER" id="PTHR37308:SF1">
    <property type="entry name" value="POLYPRENYL-PHOSPHATE TRANSPORTER"/>
    <property type="match status" value="1"/>
</dbReference>